<organism evidence="2 3">
    <name type="scientific">Bittarella massiliensis</name>
    <name type="common">ex Durand et al. 2017</name>
    <dbReference type="NCBI Taxonomy" id="1720313"/>
    <lineage>
        <taxon>Bacteria</taxon>
        <taxon>Bacillati</taxon>
        <taxon>Bacillota</taxon>
        <taxon>Clostridia</taxon>
        <taxon>Eubacteriales</taxon>
        <taxon>Oscillospiraceae</taxon>
        <taxon>Bittarella (ex Durand et al. 2017)</taxon>
    </lineage>
</organism>
<keyword evidence="1" id="KW-0472">Membrane</keyword>
<evidence type="ECO:0000313" key="3">
    <source>
        <dbReference type="Proteomes" id="UP000184089"/>
    </source>
</evidence>
<sequence>MEILVAAIGGIAVILLIYYVAILMRGDKQ</sequence>
<accession>A0AAQ1MC66</accession>
<keyword evidence="1" id="KW-0812">Transmembrane</keyword>
<evidence type="ECO:0000256" key="1">
    <source>
        <dbReference type="SAM" id="Phobius"/>
    </source>
</evidence>
<feature type="transmembrane region" description="Helical" evidence="1">
    <location>
        <begin position="6"/>
        <end position="24"/>
    </location>
</feature>
<comment type="caution">
    <text evidence="2">The sequence shown here is derived from an EMBL/GenBank/DDBJ whole genome shotgun (WGS) entry which is preliminary data.</text>
</comment>
<evidence type="ECO:0000313" key="2">
    <source>
        <dbReference type="EMBL" id="SHF82835.1"/>
    </source>
</evidence>
<dbReference type="EMBL" id="FQVY01000001">
    <property type="protein sequence ID" value="SHF82835.1"/>
    <property type="molecule type" value="Genomic_DNA"/>
</dbReference>
<dbReference type="Proteomes" id="UP000184089">
    <property type="component" value="Unassembled WGS sequence"/>
</dbReference>
<name>A0AAQ1MC66_9FIRM</name>
<protein>
    <submittedName>
        <fullName evidence="2">Uncharacterized protein</fullName>
    </submittedName>
</protein>
<gene>
    <name evidence="2" type="ORF">SAMN05444424_0831</name>
</gene>
<proteinExistence type="predicted"/>
<keyword evidence="1" id="KW-1133">Transmembrane helix</keyword>
<reference evidence="3" key="1">
    <citation type="submission" date="2016-11" db="EMBL/GenBank/DDBJ databases">
        <authorList>
            <person name="Jaros S."/>
            <person name="Januszkiewicz K."/>
            <person name="Wedrychowicz H."/>
        </authorList>
    </citation>
    <scope>NUCLEOTIDE SEQUENCE [LARGE SCALE GENOMIC DNA]</scope>
    <source>
        <strain evidence="3">DSM 4029</strain>
    </source>
</reference>
<dbReference type="AlphaFoldDB" id="A0AAQ1MC66"/>